<keyword evidence="1" id="KW-0472">Membrane</keyword>
<dbReference type="EMBL" id="JAKCXM010000166">
    <property type="protein sequence ID" value="KAJ0399980.1"/>
    <property type="molecule type" value="Genomic_DNA"/>
</dbReference>
<evidence type="ECO:0000313" key="2">
    <source>
        <dbReference type="EMBL" id="KAJ0399980.1"/>
    </source>
</evidence>
<feature type="transmembrane region" description="Helical" evidence="1">
    <location>
        <begin position="82"/>
        <end position="105"/>
    </location>
</feature>
<dbReference type="Gene3D" id="3.80.10.10">
    <property type="entry name" value="Ribonuclease Inhibitor"/>
    <property type="match status" value="1"/>
</dbReference>
<sequence length="380" mass="41779">MYDQDLFMKLVREHQAYLASSLGDGIAKLIPHLAMWSTLRAIREITHEAKTAAKLTKLGPSPQLVKASISPRTLTSSPTQPVFLRVLNAGVHVFFGGLGIFVLVAQITAQYAMNYDGLVGCRQIVYPWFTTKPSCAIYSYDCYHHRVDTPSEEALDLVNLDAIGQLSFTHCAAFGMPLSLKKLRINNRLTFVIIVRANMSTFPPGLLQPLPLLLRDIEFSVTNLTSIPSDLDAIWPPMTTFYFEHSLLTEFPDVLFRLAVDDLSLIGNRIETVPGFKNNTVAHGLIALAGNPLKELPDSIGEGSGTWFFLLDDTLLSAVPAWLGEITLVAATLSNTPFCALHNSTETAIYADGTVTCERSIYGATGRAPLETITVEHRIQ</sequence>
<protein>
    <submittedName>
        <fullName evidence="2">Uncharacterized protein</fullName>
    </submittedName>
</protein>
<evidence type="ECO:0000313" key="3">
    <source>
        <dbReference type="Proteomes" id="UP001209570"/>
    </source>
</evidence>
<organism evidence="2 3">
    <name type="scientific">Pythium insidiosum</name>
    <name type="common">Pythiosis disease agent</name>
    <dbReference type="NCBI Taxonomy" id="114742"/>
    <lineage>
        <taxon>Eukaryota</taxon>
        <taxon>Sar</taxon>
        <taxon>Stramenopiles</taxon>
        <taxon>Oomycota</taxon>
        <taxon>Peronosporomycetes</taxon>
        <taxon>Pythiales</taxon>
        <taxon>Pythiaceae</taxon>
        <taxon>Pythium</taxon>
    </lineage>
</organism>
<comment type="caution">
    <text evidence="2">The sequence shown here is derived from an EMBL/GenBank/DDBJ whole genome shotgun (WGS) entry which is preliminary data.</text>
</comment>
<gene>
    <name evidence="2" type="ORF">P43SY_006233</name>
</gene>
<dbReference type="InterPro" id="IPR032675">
    <property type="entry name" value="LRR_dom_sf"/>
</dbReference>
<keyword evidence="1" id="KW-1133">Transmembrane helix</keyword>
<name>A0AAD5M2K8_PYTIN</name>
<reference evidence="2" key="1">
    <citation type="submission" date="2021-12" db="EMBL/GenBank/DDBJ databases">
        <title>Prjna785345.</title>
        <authorList>
            <person name="Rujirawat T."/>
            <person name="Krajaejun T."/>
        </authorList>
    </citation>
    <scope>NUCLEOTIDE SEQUENCE</scope>
    <source>
        <strain evidence="2">Pi057C3</strain>
    </source>
</reference>
<keyword evidence="3" id="KW-1185">Reference proteome</keyword>
<keyword evidence="1" id="KW-0812">Transmembrane</keyword>
<dbReference type="Proteomes" id="UP001209570">
    <property type="component" value="Unassembled WGS sequence"/>
</dbReference>
<accession>A0AAD5M2K8</accession>
<proteinExistence type="predicted"/>
<dbReference type="SUPFAM" id="SSF52058">
    <property type="entry name" value="L domain-like"/>
    <property type="match status" value="1"/>
</dbReference>
<evidence type="ECO:0000256" key="1">
    <source>
        <dbReference type="SAM" id="Phobius"/>
    </source>
</evidence>
<dbReference type="AlphaFoldDB" id="A0AAD5M2K8"/>